<name>A0A1G4IEK4_TRYEQ</name>
<proteinExistence type="predicted"/>
<dbReference type="AlphaFoldDB" id="A0A1G4IEK4"/>
<protein>
    <submittedName>
        <fullName evidence="2">Uncharacterized protein</fullName>
    </submittedName>
</protein>
<reference evidence="2" key="1">
    <citation type="submission" date="2016-09" db="EMBL/GenBank/DDBJ databases">
        <authorList>
            <person name="Hebert L."/>
            <person name="Moumen B."/>
        </authorList>
    </citation>
    <scope>NUCLEOTIDE SEQUENCE [LARGE SCALE GENOMIC DNA]</scope>
    <source>
        <strain evidence="2">OVI</strain>
    </source>
</reference>
<evidence type="ECO:0000256" key="1">
    <source>
        <dbReference type="SAM" id="Coils"/>
    </source>
</evidence>
<evidence type="ECO:0000313" key="3">
    <source>
        <dbReference type="Proteomes" id="UP000195570"/>
    </source>
</evidence>
<dbReference type="GeneID" id="92376319"/>
<sequence length="74" mass="8502">MHVEPRETGAAVRALADHLENEMELLEVEMNRLQDTLRQMVEDEKELLALKQLIEGDSPILCSSDTRVSKGRRR</sequence>
<dbReference type="Proteomes" id="UP000195570">
    <property type="component" value="Unassembled WGS sequence"/>
</dbReference>
<dbReference type="RefSeq" id="XP_067081563.1">
    <property type="nucleotide sequence ID" value="XM_067225462.1"/>
</dbReference>
<gene>
    <name evidence="2" type="ORF">TEOVI_000237900</name>
</gene>
<organism evidence="2 3">
    <name type="scientific">Trypanosoma equiperdum</name>
    <dbReference type="NCBI Taxonomy" id="5694"/>
    <lineage>
        <taxon>Eukaryota</taxon>
        <taxon>Discoba</taxon>
        <taxon>Euglenozoa</taxon>
        <taxon>Kinetoplastea</taxon>
        <taxon>Metakinetoplastina</taxon>
        <taxon>Trypanosomatida</taxon>
        <taxon>Trypanosomatidae</taxon>
        <taxon>Trypanosoma</taxon>
    </lineage>
</organism>
<dbReference type="EMBL" id="CZPT02001525">
    <property type="protein sequence ID" value="SCU70804.1"/>
    <property type="molecule type" value="Genomic_DNA"/>
</dbReference>
<accession>A0A1G4IEK4</accession>
<dbReference type="VEuPathDB" id="TriTrypDB:TEOVI_000237900"/>
<feature type="coiled-coil region" evidence="1">
    <location>
        <begin position="16"/>
        <end position="53"/>
    </location>
</feature>
<comment type="caution">
    <text evidence="2">The sequence shown here is derived from an EMBL/GenBank/DDBJ whole genome shotgun (WGS) entry which is preliminary data.</text>
</comment>
<keyword evidence="1" id="KW-0175">Coiled coil</keyword>
<evidence type="ECO:0000313" key="2">
    <source>
        <dbReference type="EMBL" id="SCU70804.1"/>
    </source>
</evidence>
<keyword evidence="3" id="KW-1185">Reference proteome</keyword>